<evidence type="ECO:0000256" key="1">
    <source>
        <dbReference type="SAM" id="Phobius"/>
    </source>
</evidence>
<protein>
    <submittedName>
        <fullName evidence="2">Uncharacterized protein</fullName>
    </submittedName>
</protein>
<accession>A0A7U9C510</accession>
<sequence length="213" mass="24342">MKVYFWIKNKELRLVNFKKIGGQMIKIGFSTTPLCIRCEMKSQGIIAIIVALIGFLTFTLLLLAEKIGTPGYLFLLSLLSLVCVVVPVLGRLKEFDVKNLKLTLEKIEQAKGEIYAKEESLKEISYILSELIAANSTLTGMWGDENSSKYSKALVKNKIKKLCLKLGIPKEKIDDLFKYERALKELQQYKGEERKKKWQEFIELLRVGADENT</sequence>
<name>A0A7U9C510_9GAMM</name>
<evidence type="ECO:0000313" key="3">
    <source>
        <dbReference type="Proteomes" id="UP000005756"/>
    </source>
</evidence>
<reference evidence="2 3" key="1">
    <citation type="submission" date="2011-10" db="EMBL/GenBank/DDBJ databases">
        <authorList>
            <person name="Quillaguamn J."/>
            <person name="Guzmn D."/>
            <person name="Balderrama-Subieta A."/>
            <person name="Cardona-Ortuo C."/>
            <person name="Guevara-Martnez M."/>
            <person name="Callisaya-Quispe N."/>
        </authorList>
    </citation>
    <scope>NUCLEOTIDE SEQUENCE [LARGE SCALE GENOMIC DNA]</scope>
    <source>
        <strain evidence="2 3">LC1</strain>
    </source>
</reference>
<gene>
    <name evidence="2" type="ORF">KUC_0561</name>
</gene>
<keyword evidence="1" id="KW-0812">Transmembrane</keyword>
<dbReference type="EMBL" id="JH393257">
    <property type="protein sequence ID" value="EHJ93612.1"/>
    <property type="molecule type" value="Genomic_DNA"/>
</dbReference>
<dbReference type="AlphaFoldDB" id="A0A7U9C510"/>
<keyword evidence="1" id="KW-0472">Membrane</keyword>
<evidence type="ECO:0000313" key="2">
    <source>
        <dbReference type="EMBL" id="EHJ93612.1"/>
    </source>
</evidence>
<keyword evidence="1" id="KW-1133">Transmembrane helix</keyword>
<organism evidence="2 3">
    <name type="scientific">Vreelandella boliviensis LC1</name>
    <dbReference type="NCBI Taxonomy" id="1072583"/>
    <lineage>
        <taxon>Bacteria</taxon>
        <taxon>Pseudomonadati</taxon>
        <taxon>Pseudomonadota</taxon>
        <taxon>Gammaproteobacteria</taxon>
        <taxon>Oceanospirillales</taxon>
        <taxon>Halomonadaceae</taxon>
        <taxon>Vreelandella</taxon>
    </lineage>
</organism>
<feature type="transmembrane region" description="Helical" evidence="1">
    <location>
        <begin position="70"/>
        <end position="92"/>
    </location>
</feature>
<proteinExistence type="predicted"/>
<dbReference type="Proteomes" id="UP000005756">
    <property type="component" value="Unassembled WGS sequence"/>
</dbReference>
<feature type="transmembrane region" description="Helical" evidence="1">
    <location>
        <begin position="44"/>
        <end position="64"/>
    </location>
</feature>